<reference evidence="2" key="1">
    <citation type="submission" date="2020-08" db="EMBL/GenBank/DDBJ databases">
        <title>Genome public.</title>
        <authorList>
            <person name="Liu C."/>
            <person name="Sun Q."/>
        </authorList>
    </citation>
    <scope>NUCLEOTIDE SEQUENCE</scope>
    <source>
        <strain evidence="2">BX12</strain>
    </source>
</reference>
<dbReference type="Pfam" id="PF01381">
    <property type="entry name" value="HTH_3"/>
    <property type="match status" value="1"/>
</dbReference>
<dbReference type="InterPro" id="IPR001387">
    <property type="entry name" value="Cro/C1-type_HTH"/>
</dbReference>
<dbReference type="RefSeq" id="WP_187303886.1">
    <property type="nucleotide sequence ID" value="NZ_JACRYT010000019.1"/>
</dbReference>
<dbReference type="InterPro" id="IPR010982">
    <property type="entry name" value="Lambda_DNA-bd_dom_sf"/>
</dbReference>
<sequence length="576" mass="66115">MDFKDKLNECIIRLDCTAKDLAESSGLSAATLSRYRSGERIPDSEQLANLINGMIKLAEKRNIDGFSTDLLENELLPFCTNRQNFDYEKLRNNFNTLISVLSVSVSELSKSINYDASHISRIRNGQRQPADPQKFAADILRFIVRRYTNENELSVVAELIGCSPKDIADESIYHKKLSEWLTSGVHVSKDYTFDFLQKLDSFDLNEYIRAIHFDELKVPSVPFQLPTSKSYFGLKQMMDSELDFLKATVLSKSSESVIMYSDMPMEEMAKDPDFPKRWMFGMAMMLKKGLHLNQIHHIDRSFNDIMLGLESWIPMYMTGQISPYYLKGAQNNVFMHLLKVSGSAALTGEAISGCHANGKYYLTKQKDEVAFYKKLANNLLKKALPLMDIYREDTHNELKAFLLADIKSQGNRRSILAAPPLYTMSEEYLISFLQAHFIPETEKQQILEYASVQRNYFETILSHSAVEDEIPSLTKEEFSQFPPVLSLSGLFYEKDLAYTYEDYTEHLSQTKKFADTHENYSVKLTNTNAFRNIQIVIHEGEWVMVSKGKSPAIHFIIRHPKLRNAIENMIVPVIEK</sequence>
<dbReference type="AlphaFoldDB" id="A0A923SWY4"/>
<keyword evidence="3" id="KW-1185">Reference proteome</keyword>
<dbReference type="PROSITE" id="PS50943">
    <property type="entry name" value="HTH_CROC1"/>
    <property type="match status" value="1"/>
</dbReference>
<evidence type="ECO:0000259" key="1">
    <source>
        <dbReference type="PROSITE" id="PS50943"/>
    </source>
</evidence>
<accession>A0A923SWY4</accession>
<name>A0A923SWY4_9FIRM</name>
<dbReference type="Proteomes" id="UP000602647">
    <property type="component" value="Unassembled WGS sequence"/>
</dbReference>
<evidence type="ECO:0000313" key="3">
    <source>
        <dbReference type="Proteomes" id="UP000602647"/>
    </source>
</evidence>
<dbReference type="Gene3D" id="1.10.260.40">
    <property type="entry name" value="lambda repressor-like DNA-binding domains"/>
    <property type="match status" value="1"/>
</dbReference>
<protein>
    <submittedName>
        <fullName evidence="2">Helix-turn-helix transcriptional regulator</fullName>
    </submittedName>
</protein>
<dbReference type="GO" id="GO:0003677">
    <property type="term" value="F:DNA binding"/>
    <property type="evidence" value="ECO:0007669"/>
    <property type="project" value="InterPro"/>
</dbReference>
<proteinExistence type="predicted"/>
<comment type="caution">
    <text evidence="2">The sequence shown here is derived from an EMBL/GenBank/DDBJ whole genome shotgun (WGS) entry which is preliminary data.</text>
</comment>
<feature type="domain" description="HTH cro/C1-type" evidence="1">
    <location>
        <begin position="17"/>
        <end position="60"/>
    </location>
</feature>
<evidence type="ECO:0000313" key="2">
    <source>
        <dbReference type="EMBL" id="MBC6680788.1"/>
    </source>
</evidence>
<dbReference type="EMBL" id="JACRYT010000019">
    <property type="protein sequence ID" value="MBC6680788.1"/>
    <property type="molecule type" value="Genomic_DNA"/>
</dbReference>
<organism evidence="2 3">
    <name type="scientific">Zhenpiania hominis</name>
    <dbReference type="NCBI Taxonomy" id="2763644"/>
    <lineage>
        <taxon>Bacteria</taxon>
        <taxon>Bacillati</taxon>
        <taxon>Bacillota</taxon>
        <taxon>Clostridia</taxon>
        <taxon>Peptostreptococcales</taxon>
        <taxon>Anaerovoracaceae</taxon>
        <taxon>Zhenpiania</taxon>
    </lineage>
</organism>
<dbReference type="CDD" id="cd00093">
    <property type="entry name" value="HTH_XRE"/>
    <property type="match status" value="1"/>
</dbReference>
<dbReference type="SUPFAM" id="SSF47413">
    <property type="entry name" value="lambda repressor-like DNA-binding domains"/>
    <property type="match status" value="1"/>
</dbReference>
<gene>
    <name evidence="2" type="ORF">H9L42_13240</name>
</gene>